<keyword evidence="1" id="KW-1133">Transmembrane helix</keyword>
<name>A0A5E4W1M8_9BURK</name>
<evidence type="ECO:0000313" key="3">
    <source>
        <dbReference type="Proteomes" id="UP000396788"/>
    </source>
</evidence>
<accession>A0A5E4W1M8</accession>
<dbReference type="RefSeq" id="WP_150609458.1">
    <property type="nucleotide sequence ID" value="NZ_CABPRY010000006.1"/>
</dbReference>
<protein>
    <submittedName>
        <fullName evidence="2">Uncharacterized protein</fullName>
    </submittedName>
</protein>
<sequence>MLIQYRRRQPIFTGLAFLVLTAANIPVTVATIRIWKQLIVGWDSTSWSVLQEFFDDALIATLITLFIWLVVGLIAWAWLADRRGSDYVQ</sequence>
<dbReference type="Proteomes" id="UP000396788">
    <property type="component" value="Unassembled WGS sequence"/>
</dbReference>
<organism evidence="2 3">
    <name type="scientific">Pandoraea cepalis</name>
    <dbReference type="NCBI Taxonomy" id="2508294"/>
    <lineage>
        <taxon>Bacteria</taxon>
        <taxon>Pseudomonadati</taxon>
        <taxon>Pseudomonadota</taxon>
        <taxon>Betaproteobacteria</taxon>
        <taxon>Burkholderiales</taxon>
        <taxon>Burkholderiaceae</taxon>
        <taxon>Pandoraea</taxon>
    </lineage>
</organism>
<keyword evidence="1" id="KW-0812">Transmembrane</keyword>
<dbReference type="EMBL" id="CABPRY010000006">
    <property type="protein sequence ID" value="VVE18053.1"/>
    <property type="molecule type" value="Genomic_DNA"/>
</dbReference>
<dbReference type="AlphaFoldDB" id="A0A5E4W1M8"/>
<evidence type="ECO:0000313" key="2">
    <source>
        <dbReference type="EMBL" id="VVE18053.1"/>
    </source>
</evidence>
<reference evidence="2 3" key="1">
    <citation type="submission" date="2019-08" db="EMBL/GenBank/DDBJ databases">
        <authorList>
            <person name="Peeters C."/>
        </authorList>
    </citation>
    <scope>NUCLEOTIDE SEQUENCE [LARGE SCALE GENOMIC DNA]</scope>
    <source>
        <strain evidence="2 3">LMG 31107</strain>
    </source>
</reference>
<keyword evidence="1" id="KW-0472">Membrane</keyword>
<evidence type="ECO:0000256" key="1">
    <source>
        <dbReference type="SAM" id="Phobius"/>
    </source>
</evidence>
<feature type="transmembrane region" description="Helical" evidence="1">
    <location>
        <begin position="57"/>
        <end position="79"/>
    </location>
</feature>
<gene>
    <name evidence="2" type="ORF">PCE31107_03001</name>
</gene>
<proteinExistence type="predicted"/>